<evidence type="ECO:0000256" key="4">
    <source>
        <dbReference type="ARBA" id="ARBA00022692"/>
    </source>
</evidence>
<evidence type="ECO:0000259" key="8">
    <source>
        <dbReference type="Pfam" id="PF09335"/>
    </source>
</evidence>
<dbReference type="Pfam" id="PF09335">
    <property type="entry name" value="VTT_dom"/>
    <property type="match status" value="1"/>
</dbReference>
<dbReference type="STRING" id="136857.CTEST_06885"/>
<dbReference type="InterPro" id="IPR015414">
    <property type="entry name" value="TMEM64"/>
</dbReference>
<keyword evidence="6 7" id="KW-0472">Membrane</keyword>
<dbReference type="Proteomes" id="UP000035540">
    <property type="component" value="Chromosome"/>
</dbReference>
<dbReference type="AlphaFoldDB" id="A0A0G3H618"/>
<dbReference type="PANTHER" id="PTHR12677:SF59">
    <property type="entry name" value="GOLGI APPARATUS MEMBRANE PROTEIN TVP38-RELATED"/>
    <property type="match status" value="1"/>
</dbReference>
<evidence type="ECO:0000313" key="9">
    <source>
        <dbReference type="EMBL" id="AKK08814.1"/>
    </source>
</evidence>
<name>A0A0G3H618_9CORY</name>
<dbReference type="KEGG" id="cted:CTEST_06885"/>
<protein>
    <recommendedName>
        <fullName evidence="7">TVP38/TMEM64 family membrane protein</fullName>
    </recommendedName>
</protein>
<dbReference type="GO" id="GO:0005886">
    <property type="term" value="C:plasma membrane"/>
    <property type="evidence" value="ECO:0007669"/>
    <property type="project" value="UniProtKB-SubCell"/>
</dbReference>
<feature type="transmembrane region" description="Helical" evidence="7">
    <location>
        <begin position="91"/>
        <end position="116"/>
    </location>
</feature>
<evidence type="ECO:0000256" key="7">
    <source>
        <dbReference type="RuleBase" id="RU366058"/>
    </source>
</evidence>
<keyword evidence="5 7" id="KW-1133">Transmembrane helix</keyword>
<gene>
    <name evidence="9" type="ORF">CTEST_06885</name>
</gene>
<evidence type="ECO:0000256" key="2">
    <source>
        <dbReference type="ARBA" id="ARBA00008640"/>
    </source>
</evidence>
<reference evidence="10" key="2">
    <citation type="submission" date="2015-05" db="EMBL/GenBank/DDBJ databases">
        <title>Complete genome sequence of Corynebacterium testudinoris DSM 44614, recovered from necrotic lesions in the mouth of a tortoise.</title>
        <authorList>
            <person name="Ruckert C."/>
            <person name="Albersmeier A."/>
            <person name="Winkler A."/>
            <person name="Tauch A."/>
        </authorList>
    </citation>
    <scope>NUCLEOTIDE SEQUENCE [LARGE SCALE GENOMIC DNA]</scope>
    <source>
        <strain evidence="10">DSM 44614</strain>
    </source>
</reference>
<accession>A0A0G3H618</accession>
<dbReference type="EMBL" id="CP011545">
    <property type="protein sequence ID" value="AKK08814.1"/>
    <property type="molecule type" value="Genomic_DNA"/>
</dbReference>
<evidence type="ECO:0000256" key="3">
    <source>
        <dbReference type="ARBA" id="ARBA00022475"/>
    </source>
</evidence>
<evidence type="ECO:0000313" key="10">
    <source>
        <dbReference type="Proteomes" id="UP000035540"/>
    </source>
</evidence>
<keyword evidence="10" id="KW-1185">Reference proteome</keyword>
<feature type="domain" description="VTT" evidence="8">
    <location>
        <begin position="79"/>
        <end position="196"/>
    </location>
</feature>
<feature type="transmembrane region" description="Helical" evidence="7">
    <location>
        <begin position="58"/>
        <end position="79"/>
    </location>
</feature>
<proteinExistence type="inferred from homology"/>
<feature type="transmembrane region" description="Helical" evidence="7">
    <location>
        <begin position="28"/>
        <end position="46"/>
    </location>
</feature>
<keyword evidence="3 7" id="KW-1003">Cell membrane</keyword>
<organism evidence="9 10">
    <name type="scientific">Corynebacterium testudinoris</name>
    <dbReference type="NCBI Taxonomy" id="136857"/>
    <lineage>
        <taxon>Bacteria</taxon>
        <taxon>Bacillati</taxon>
        <taxon>Actinomycetota</taxon>
        <taxon>Actinomycetes</taxon>
        <taxon>Mycobacteriales</taxon>
        <taxon>Corynebacteriaceae</taxon>
        <taxon>Corynebacterium</taxon>
    </lineage>
</organism>
<evidence type="ECO:0000256" key="6">
    <source>
        <dbReference type="ARBA" id="ARBA00023136"/>
    </source>
</evidence>
<dbReference type="PATRIC" id="fig|136857.5.peg.1371"/>
<feature type="transmembrane region" description="Helical" evidence="7">
    <location>
        <begin position="173"/>
        <end position="193"/>
    </location>
</feature>
<comment type="similarity">
    <text evidence="2 7">Belongs to the TVP38/TMEM64 family.</text>
</comment>
<dbReference type="PANTHER" id="PTHR12677">
    <property type="entry name" value="GOLGI APPARATUS MEMBRANE PROTEIN TVP38-RELATED"/>
    <property type="match status" value="1"/>
</dbReference>
<comment type="subcellular location">
    <subcellularLocation>
        <location evidence="1 7">Cell membrane</location>
        <topology evidence="1 7">Multi-pass membrane protein</topology>
    </subcellularLocation>
</comment>
<evidence type="ECO:0000256" key="5">
    <source>
        <dbReference type="ARBA" id="ARBA00022989"/>
    </source>
</evidence>
<reference evidence="9 10" key="1">
    <citation type="journal article" date="2015" name="Genome Announc.">
        <title>Complete Genome Sequence of the Type Strain Corynebacterium testudinoris DSM 44614, Recovered from Necrotic Lesions in the Mouth of a Tortoise.</title>
        <authorList>
            <person name="Ruckert C."/>
            <person name="Kriete M."/>
            <person name="Jaenicke S."/>
            <person name="Winkler A."/>
            <person name="Tauch A."/>
        </authorList>
    </citation>
    <scope>NUCLEOTIDE SEQUENCE [LARGE SCALE GENOMIC DNA]</scope>
    <source>
        <strain evidence="9 10">DSM 44614</strain>
    </source>
</reference>
<evidence type="ECO:0000256" key="1">
    <source>
        <dbReference type="ARBA" id="ARBA00004651"/>
    </source>
</evidence>
<feature type="transmembrane region" description="Helical" evidence="7">
    <location>
        <begin position="205"/>
        <end position="223"/>
    </location>
</feature>
<keyword evidence="4 7" id="KW-0812">Transmembrane</keyword>
<sequence>MNRFGQFVGGVVHDAVDAVRAWSWSRRLVVTAGVLAFIAITALIDIPSIGTLREWATAAGPVFMVLFWLAYVAVTQFPVPRTLLTLASGVLYGPLLGILLAISATTAAAALSLVIVRRLLGEWMRPRLNHPAVATINRRLEQRGWLAVTSLRMIAGVPFSVLNYAAALTSVPLWAFTIATFVGSLPGTVVTVVLGDALTGHVDPLMVIITLTLAGIGFLGLAVDHRLPVKPVT</sequence>
<dbReference type="OrthoDB" id="5242213at2"/>
<dbReference type="InterPro" id="IPR032816">
    <property type="entry name" value="VTT_dom"/>
</dbReference>
<dbReference type="RefSeq" id="WP_047253100.1">
    <property type="nucleotide sequence ID" value="NZ_CP011545.1"/>
</dbReference>